<evidence type="ECO:0000256" key="1">
    <source>
        <dbReference type="ARBA" id="ARBA00004141"/>
    </source>
</evidence>
<protein>
    <submittedName>
        <fullName evidence="6">Uncharacterized protein</fullName>
    </submittedName>
</protein>
<feature type="transmembrane region" description="Helical" evidence="5">
    <location>
        <begin position="88"/>
        <end position="109"/>
    </location>
</feature>
<keyword evidence="7" id="KW-1185">Reference proteome</keyword>
<gene>
    <name evidence="6" type="ORF">INT47_001152</name>
</gene>
<evidence type="ECO:0000313" key="7">
    <source>
        <dbReference type="Proteomes" id="UP000603453"/>
    </source>
</evidence>
<evidence type="ECO:0000256" key="5">
    <source>
        <dbReference type="SAM" id="Phobius"/>
    </source>
</evidence>
<dbReference type="PANTHER" id="PTHR16521:SF3">
    <property type="entry name" value="TYPE-1 ANGIOTENSIN II RECEPTOR-ASSOCIATED PROTEIN"/>
    <property type="match status" value="1"/>
</dbReference>
<name>A0A8H7RQE8_9FUNG</name>
<keyword evidence="3 5" id="KW-1133">Transmembrane helix</keyword>
<dbReference type="EMBL" id="JAEPRD010000002">
    <property type="protein sequence ID" value="KAG2213883.1"/>
    <property type="molecule type" value="Genomic_DNA"/>
</dbReference>
<evidence type="ECO:0000256" key="3">
    <source>
        <dbReference type="ARBA" id="ARBA00022989"/>
    </source>
</evidence>
<dbReference type="Pfam" id="PF06396">
    <property type="entry name" value="AGTRAP"/>
    <property type="match status" value="1"/>
</dbReference>
<dbReference type="Proteomes" id="UP000603453">
    <property type="component" value="Unassembled WGS sequence"/>
</dbReference>
<feature type="transmembrane region" description="Helical" evidence="5">
    <location>
        <begin position="59"/>
        <end position="76"/>
    </location>
</feature>
<evidence type="ECO:0000256" key="2">
    <source>
        <dbReference type="ARBA" id="ARBA00022692"/>
    </source>
</evidence>
<evidence type="ECO:0000313" key="6">
    <source>
        <dbReference type="EMBL" id="KAG2213883.1"/>
    </source>
</evidence>
<dbReference type="PANTHER" id="PTHR16521">
    <property type="entry name" value="TYPE-1 ANGIOTENSIN II RECEPTOR-ASSOCIATED PROTEIN"/>
    <property type="match status" value="1"/>
</dbReference>
<proteinExistence type="predicted"/>
<keyword evidence="2 5" id="KW-0812">Transmembrane</keyword>
<dbReference type="OrthoDB" id="2500246at2759"/>
<feature type="transmembrane region" description="Helical" evidence="5">
    <location>
        <begin position="20"/>
        <end position="47"/>
    </location>
</feature>
<dbReference type="InterPro" id="IPR009436">
    <property type="entry name" value="AGTRAP"/>
</dbReference>
<dbReference type="GO" id="GO:0005886">
    <property type="term" value="C:plasma membrane"/>
    <property type="evidence" value="ECO:0007669"/>
    <property type="project" value="TreeGrafter"/>
</dbReference>
<comment type="subcellular location">
    <subcellularLocation>
        <location evidence="1">Membrane</location>
        <topology evidence="1">Multi-pass membrane protein</topology>
    </subcellularLocation>
</comment>
<comment type="caution">
    <text evidence="6">The sequence shown here is derived from an EMBL/GenBank/DDBJ whole genome shotgun (WGS) entry which is preliminary data.</text>
</comment>
<organism evidence="6 7">
    <name type="scientific">Mucor saturninus</name>
    <dbReference type="NCBI Taxonomy" id="64648"/>
    <lineage>
        <taxon>Eukaryota</taxon>
        <taxon>Fungi</taxon>
        <taxon>Fungi incertae sedis</taxon>
        <taxon>Mucoromycota</taxon>
        <taxon>Mucoromycotina</taxon>
        <taxon>Mucoromycetes</taxon>
        <taxon>Mucorales</taxon>
        <taxon>Mucorineae</taxon>
        <taxon>Mucoraceae</taxon>
        <taxon>Mucor</taxon>
    </lineage>
</organism>
<evidence type="ECO:0000256" key="4">
    <source>
        <dbReference type="ARBA" id="ARBA00023136"/>
    </source>
</evidence>
<dbReference type="AlphaFoldDB" id="A0A8H7RQE8"/>
<keyword evidence="4 5" id="KW-0472">Membrane</keyword>
<sequence length="149" mass="16115">MESLQNTVQQANLASLLGLHLGLALLGAVASNPTYNIPIFFFGIWAYNNRESNSPIKTFTGVLAFSILLDLIWFYLHGGNPSGESGFGFAKFFNIISFIIKPISVYSGINNLKERGDSLNTGNWSDAPGAFPSGAYQNVRDGDSAEFAV</sequence>
<reference evidence="6" key="1">
    <citation type="submission" date="2020-12" db="EMBL/GenBank/DDBJ databases">
        <title>Metabolic potential, ecology and presence of endohyphal bacteria is reflected in genomic diversity of Mucoromycotina.</title>
        <authorList>
            <person name="Muszewska A."/>
            <person name="Okrasinska A."/>
            <person name="Steczkiewicz K."/>
            <person name="Drgas O."/>
            <person name="Orlowska M."/>
            <person name="Perlinska-Lenart U."/>
            <person name="Aleksandrzak-Piekarczyk T."/>
            <person name="Szatraj K."/>
            <person name="Zielenkiewicz U."/>
            <person name="Pilsyk S."/>
            <person name="Malc E."/>
            <person name="Mieczkowski P."/>
            <person name="Kruszewska J.S."/>
            <person name="Biernat P."/>
            <person name="Pawlowska J."/>
        </authorList>
    </citation>
    <scope>NUCLEOTIDE SEQUENCE</scope>
    <source>
        <strain evidence="6">WA0000017839</strain>
    </source>
</reference>
<accession>A0A8H7RQE8</accession>